<dbReference type="Proteomes" id="UP000320762">
    <property type="component" value="Unassembled WGS sequence"/>
</dbReference>
<sequence>MYASSRSKYGSGQEKPPTVQPNTGRFGTPPSHANAAPSQGEPSHPPSPPSAPTIAPKSQTRDNANSRPSVDWYAELAANVHCQHAVCELDSFVRAARTPTYVLRQLQGARAGLANVDLLRRKGQKCIVDDRNRMPKDRSPGGDPLSLAYRDREHSGHRVHGRNLTGSVDAT</sequence>
<reference evidence="2 3" key="1">
    <citation type="journal article" date="2019" name="New Phytol.">
        <title>Comparative genomics reveals unique wood-decay strategies and fruiting body development in the Schizophyllaceae.</title>
        <authorList>
            <person name="Almasi E."/>
            <person name="Sahu N."/>
            <person name="Krizsan K."/>
            <person name="Balint B."/>
            <person name="Kovacs G.M."/>
            <person name="Kiss B."/>
            <person name="Cseklye J."/>
            <person name="Drula E."/>
            <person name="Henrissat B."/>
            <person name="Nagy I."/>
            <person name="Chovatia M."/>
            <person name="Adam C."/>
            <person name="LaButti K."/>
            <person name="Lipzen A."/>
            <person name="Riley R."/>
            <person name="Grigoriev I.V."/>
            <person name="Nagy L.G."/>
        </authorList>
    </citation>
    <scope>NUCLEOTIDE SEQUENCE [LARGE SCALE GENOMIC DNA]</scope>
    <source>
        <strain evidence="2 3">NL-1724</strain>
    </source>
</reference>
<gene>
    <name evidence="2" type="ORF">BD626DRAFT_526940</name>
</gene>
<feature type="region of interest" description="Disordered" evidence="1">
    <location>
        <begin position="131"/>
        <end position="171"/>
    </location>
</feature>
<dbReference type="AlphaFoldDB" id="A0A550BSB2"/>
<feature type="compositionally biased region" description="Basic and acidic residues" evidence="1">
    <location>
        <begin position="131"/>
        <end position="140"/>
    </location>
</feature>
<comment type="caution">
    <text evidence="2">The sequence shown here is derived from an EMBL/GenBank/DDBJ whole genome shotgun (WGS) entry which is preliminary data.</text>
</comment>
<keyword evidence="3" id="KW-1185">Reference proteome</keyword>
<evidence type="ECO:0000313" key="2">
    <source>
        <dbReference type="EMBL" id="TRM55428.1"/>
    </source>
</evidence>
<proteinExistence type="predicted"/>
<evidence type="ECO:0000256" key="1">
    <source>
        <dbReference type="SAM" id="MobiDB-lite"/>
    </source>
</evidence>
<dbReference type="EMBL" id="VDMD01000149">
    <property type="protein sequence ID" value="TRM55428.1"/>
    <property type="molecule type" value="Genomic_DNA"/>
</dbReference>
<organism evidence="2 3">
    <name type="scientific">Schizophyllum amplum</name>
    <dbReference type="NCBI Taxonomy" id="97359"/>
    <lineage>
        <taxon>Eukaryota</taxon>
        <taxon>Fungi</taxon>
        <taxon>Dikarya</taxon>
        <taxon>Basidiomycota</taxon>
        <taxon>Agaricomycotina</taxon>
        <taxon>Agaricomycetes</taxon>
        <taxon>Agaricomycetidae</taxon>
        <taxon>Agaricales</taxon>
        <taxon>Schizophyllaceae</taxon>
        <taxon>Schizophyllum</taxon>
    </lineage>
</organism>
<name>A0A550BSB2_9AGAR</name>
<protein>
    <submittedName>
        <fullName evidence="2">Uncharacterized protein</fullName>
    </submittedName>
</protein>
<feature type="region of interest" description="Disordered" evidence="1">
    <location>
        <begin position="1"/>
        <end position="68"/>
    </location>
</feature>
<accession>A0A550BSB2</accession>
<feature type="compositionally biased region" description="Polar residues" evidence="1">
    <location>
        <begin position="1"/>
        <end position="10"/>
    </location>
</feature>
<evidence type="ECO:0000313" key="3">
    <source>
        <dbReference type="Proteomes" id="UP000320762"/>
    </source>
</evidence>